<accession>A0ABY6LKJ8</accession>
<protein>
    <submittedName>
        <fullName evidence="1">Uncharacterized protein</fullName>
    </submittedName>
</protein>
<evidence type="ECO:0000313" key="1">
    <source>
        <dbReference type="EMBL" id="UYV81666.1"/>
    </source>
</evidence>
<dbReference type="Proteomes" id="UP001235939">
    <property type="component" value="Chromosome 20"/>
</dbReference>
<keyword evidence="2" id="KW-1185">Reference proteome</keyword>
<proteinExistence type="predicted"/>
<reference evidence="1 2" key="1">
    <citation type="submission" date="2022-01" db="EMBL/GenBank/DDBJ databases">
        <title>A chromosomal length assembly of Cordylochernes scorpioides.</title>
        <authorList>
            <person name="Zeh D."/>
            <person name="Zeh J."/>
        </authorList>
    </citation>
    <scope>NUCLEOTIDE SEQUENCE [LARGE SCALE GENOMIC DNA]</scope>
    <source>
        <strain evidence="1">IN4F17</strain>
        <tissue evidence="1">Whole Body</tissue>
    </source>
</reference>
<dbReference type="EMBL" id="CP092882">
    <property type="protein sequence ID" value="UYV81666.1"/>
    <property type="molecule type" value="Genomic_DNA"/>
</dbReference>
<organism evidence="1 2">
    <name type="scientific">Cordylochernes scorpioides</name>
    <dbReference type="NCBI Taxonomy" id="51811"/>
    <lineage>
        <taxon>Eukaryota</taxon>
        <taxon>Metazoa</taxon>
        <taxon>Ecdysozoa</taxon>
        <taxon>Arthropoda</taxon>
        <taxon>Chelicerata</taxon>
        <taxon>Arachnida</taxon>
        <taxon>Pseudoscorpiones</taxon>
        <taxon>Cheliferoidea</taxon>
        <taxon>Chernetidae</taxon>
        <taxon>Cordylochernes</taxon>
    </lineage>
</organism>
<name>A0ABY6LKJ8_9ARAC</name>
<gene>
    <name evidence="1" type="ORF">LAZ67_20001859</name>
</gene>
<evidence type="ECO:0000313" key="2">
    <source>
        <dbReference type="Proteomes" id="UP001235939"/>
    </source>
</evidence>
<sequence length="72" mass="8526">MYWAPDIIAKIFLQCIKEKNKEDLKEVIEKGKEEIENFGLKLNIGLTKIILSNNIYSFEFQQKQKMYSKTPL</sequence>